<dbReference type="SMART" id="SM00387">
    <property type="entry name" value="HATPase_c"/>
    <property type="match status" value="1"/>
</dbReference>
<dbReference type="EMBL" id="PXWF02000034">
    <property type="protein sequence ID" value="PWF55306.1"/>
    <property type="molecule type" value="Genomic_DNA"/>
</dbReference>
<keyword evidence="7" id="KW-0902">Two-component regulatory system</keyword>
<keyword evidence="11" id="KW-0175">Coiled coil</keyword>
<dbReference type="InterPro" id="IPR036097">
    <property type="entry name" value="HisK_dim/P_sf"/>
</dbReference>
<dbReference type="FunFam" id="3.30.565.10:FF:000010">
    <property type="entry name" value="Sensor histidine kinase RcsC"/>
    <property type="match status" value="1"/>
</dbReference>
<dbReference type="InterPro" id="IPR003018">
    <property type="entry name" value="GAF"/>
</dbReference>
<comment type="catalytic activity">
    <reaction evidence="1">
        <text>ATP + protein L-histidine = ADP + protein N-phospho-L-histidine.</text>
        <dbReference type="EC" id="2.7.13.3"/>
    </reaction>
</comment>
<keyword evidence="8" id="KW-0843">Virulence</keyword>
<evidence type="ECO:0000256" key="8">
    <source>
        <dbReference type="ARBA" id="ARBA00023026"/>
    </source>
</evidence>
<dbReference type="PRINTS" id="PR00344">
    <property type="entry name" value="BCTRLSENSOR"/>
</dbReference>
<dbReference type="SUPFAM" id="SSF55781">
    <property type="entry name" value="GAF domain-like"/>
    <property type="match status" value="1"/>
</dbReference>
<keyword evidence="15" id="KW-1185">Reference proteome</keyword>
<dbReference type="SMART" id="SM00065">
    <property type="entry name" value="GAF"/>
    <property type="match status" value="1"/>
</dbReference>
<evidence type="ECO:0000256" key="1">
    <source>
        <dbReference type="ARBA" id="ARBA00000085"/>
    </source>
</evidence>
<dbReference type="AlphaFoldDB" id="A0A2U2I6C2"/>
<dbReference type="Gene3D" id="3.30.565.10">
    <property type="entry name" value="Histidine kinase-like ATPase, C-terminal domain"/>
    <property type="match status" value="1"/>
</dbReference>
<dbReference type="Gene3D" id="1.10.287.130">
    <property type="match status" value="1"/>
</dbReference>
<dbReference type="RefSeq" id="WP_106755912.1">
    <property type="nucleotide sequence ID" value="NZ_PXWF02000034.1"/>
</dbReference>
<dbReference type="SMART" id="SM00388">
    <property type="entry name" value="HisKA"/>
    <property type="match status" value="1"/>
</dbReference>
<accession>A0A2U2I6C2</accession>
<comment type="function">
    <text evidence="9">Member of the two-component regulatory system BvgS/BvgA. Phosphorylates BvgA via a four-step phosphorelay in response to environmental signals.</text>
</comment>
<dbReference type="Pfam" id="PF02518">
    <property type="entry name" value="HATPase_c"/>
    <property type="match status" value="1"/>
</dbReference>
<evidence type="ECO:0000256" key="7">
    <source>
        <dbReference type="ARBA" id="ARBA00023012"/>
    </source>
</evidence>
<dbReference type="PANTHER" id="PTHR43711:SF31">
    <property type="entry name" value="HISTIDINE KINASE"/>
    <property type="match status" value="1"/>
</dbReference>
<evidence type="ECO:0000313" key="15">
    <source>
        <dbReference type="Proteomes" id="UP000241421"/>
    </source>
</evidence>
<feature type="non-terminal residue" evidence="14">
    <location>
        <position position="614"/>
    </location>
</feature>
<evidence type="ECO:0000313" key="14">
    <source>
        <dbReference type="EMBL" id="PWF55306.1"/>
    </source>
</evidence>
<protein>
    <recommendedName>
        <fullName evidence="10">Virulence sensor protein BvgS</fullName>
        <ecNumber evidence="2">2.7.13.3</ecNumber>
    </recommendedName>
</protein>
<dbReference type="InterPro" id="IPR035965">
    <property type="entry name" value="PAS-like_dom_sf"/>
</dbReference>
<comment type="caution">
    <text evidence="14">The sequence shown here is derived from an EMBL/GenBank/DDBJ whole genome shotgun (WGS) entry which is preliminary data.</text>
</comment>
<keyword evidence="3" id="KW-0597">Phosphoprotein</keyword>
<feature type="coiled-coil region" evidence="11">
    <location>
        <begin position="19"/>
        <end position="57"/>
    </location>
</feature>
<dbReference type="PROSITE" id="PS50109">
    <property type="entry name" value="HIS_KIN"/>
    <property type="match status" value="1"/>
</dbReference>
<dbReference type="EC" id="2.7.13.3" evidence="2"/>
<dbReference type="InterPro" id="IPR050736">
    <property type="entry name" value="Sensor_HK_Regulatory"/>
</dbReference>
<dbReference type="InterPro" id="IPR005467">
    <property type="entry name" value="His_kinase_dom"/>
</dbReference>
<dbReference type="InterPro" id="IPR000014">
    <property type="entry name" value="PAS"/>
</dbReference>
<feature type="domain" description="Histidine kinase" evidence="12">
    <location>
        <begin position="384"/>
        <end position="602"/>
    </location>
</feature>
<evidence type="ECO:0000256" key="10">
    <source>
        <dbReference type="ARBA" id="ARBA00070152"/>
    </source>
</evidence>
<dbReference type="GO" id="GO:0000155">
    <property type="term" value="F:phosphorelay sensor kinase activity"/>
    <property type="evidence" value="ECO:0007669"/>
    <property type="project" value="InterPro"/>
</dbReference>
<dbReference type="Gene3D" id="3.30.450.40">
    <property type="match status" value="1"/>
</dbReference>
<dbReference type="SUPFAM" id="SSF55874">
    <property type="entry name" value="ATPase domain of HSP90 chaperone/DNA topoisomerase II/histidine kinase"/>
    <property type="match status" value="1"/>
</dbReference>
<organism evidence="14 15">
    <name type="scientific">Massilia glaciei</name>
    <dbReference type="NCBI Taxonomy" id="1524097"/>
    <lineage>
        <taxon>Bacteria</taxon>
        <taxon>Pseudomonadati</taxon>
        <taxon>Pseudomonadota</taxon>
        <taxon>Betaproteobacteria</taxon>
        <taxon>Burkholderiales</taxon>
        <taxon>Oxalobacteraceae</taxon>
        <taxon>Telluria group</taxon>
        <taxon>Massilia</taxon>
    </lineage>
</organism>
<dbReference type="NCBIfam" id="TIGR00229">
    <property type="entry name" value="sensory_box"/>
    <property type="match status" value="1"/>
</dbReference>
<feature type="domain" description="PAS" evidence="13">
    <location>
        <begin position="50"/>
        <end position="92"/>
    </location>
</feature>
<sequence>MSGQGDEADLLRSVALQNAQSILQARQRAEEALLQAKAELKDKTEQLAASLANMRATLESTTDAILAVDAGSRITAFNRRFVELLGVPPQAMEDADHARVCALVSARFCDPDAYLRRVGQIEESAMADSFDELELADGRVLERFSQLQHAGAEGRGRVWSFRDISERRRAETALREESRALERLNRTGAMLASKLDVAELLQAVTDTATEISGASFGAFFYNTVEAGEERLMRYTLSGAAREVFEKFGAPRPTALFGPTLSGAALIRCDDVLADPRYGLMAPHKGMPKGHPAVRSYLAVPVISRSGEVLGALFFGHPEPAVFSARTEHLVVAVAAQAAVAIDNARLYESARQAAAERERLLASERAMRSEAERMSALKDEFLATLSHELRTPLGAILGWAQILRRGRRGPADIDKGLATIERNARVQAQLIEDLLDMSRISSGKVRLEAQPIDPAGPIEAALETVRPAAEARGITLEAELDALAGPVSGDPNRLQQIVWNLLSNAIKFTPRGGRVLVRLARAGDQVEISVADTGAGIEPAFLMHVFERFRQADGSTTRSYGGLGLGLSIVKSLAELHGGTVRAESAGCGCGATFTVCLPLAAAGSARAPAPVPA</sequence>
<evidence type="ECO:0000256" key="4">
    <source>
        <dbReference type="ARBA" id="ARBA00022679"/>
    </source>
</evidence>
<evidence type="ECO:0000256" key="9">
    <source>
        <dbReference type="ARBA" id="ARBA00058004"/>
    </source>
</evidence>
<dbReference type="InterPro" id="IPR036890">
    <property type="entry name" value="HATPase_C_sf"/>
</dbReference>
<evidence type="ECO:0000259" key="12">
    <source>
        <dbReference type="PROSITE" id="PS50109"/>
    </source>
</evidence>
<dbReference type="SUPFAM" id="SSF47384">
    <property type="entry name" value="Homodimeric domain of signal transducing histidine kinase"/>
    <property type="match status" value="1"/>
</dbReference>
<keyword evidence="4" id="KW-0808">Transferase</keyword>
<evidence type="ECO:0000256" key="6">
    <source>
        <dbReference type="ARBA" id="ARBA00022777"/>
    </source>
</evidence>
<dbReference type="InterPro" id="IPR003594">
    <property type="entry name" value="HATPase_dom"/>
</dbReference>
<dbReference type="CDD" id="cd00082">
    <property type="entry name" value="HisKA"/>
    <property type="match status" value="1"/>
</dbReference>
<dbReference type="InterPro" id="IPR004358">
    <property type="entry name" value="Sig_transdc_His_kin-like_C"/>
</dbReference>
<dbReference type="Pfam" id="PF12860">
    <property type="entry name" value="PAS_7"/>
    <property type="match status" value="1"/>
</dbReference>
<dbReference type="PANTHER" id="PTHR43711">
    <property type="entry name" value="TWO-COMPONENT HISTIDINE KINASE"/>
    <property type="match status" value="1"/>
</dbReference>
<dbReference type="OrthoDB" id="219325at2"/>
<evidence type="ECO:0000256" key="3">
    <source>
        <dbReference type="ARBA" id="ARBA00022553"/>
    </source>
</evidence>
<gene>
    <name evidence="14" type="ORF">C7C56_002430</name>
</gene>
<dbReference type="InterPro" id="IPR003661">
    <property type="entry name" value="HisK_dim/P_dom"/>
</dbReference>
<dbReference type="PROSITE" id="PS50112">
    <property type="entry name" value="PAS"/>
    <property type="match status" value="1"/>
</dbReference>
<dbReference type="Proteomes" id="UP000241421">
    <property type="component" value="Unassembled WGS sequence"/>
</dbReference>
<keyword evidence="5" id="KW-0732">Signal</keyword>
<dbReference type="Pfam" id="PF13185">
    <property type="entry name" value="GAF_2"/>
    <property type="match status" value="1"/>
</dbReference>
<dbReference type="SUPFAM" id="SSF55785">
    <property type="entry name" value="PYP-like sensor domain (PAS domain)"/>
    <property type="match status" value="1"/>
</dbReference>
<dbReference type="CDD" id="cd16922">
    <property type="entry name" value="HATPase_EvgS-ArcB-TorS-like"/>
    <property type="match status" value="1"/>
</dbReference>
<name>A0A2U2I6C2_9BURK</name>
<evidence type="ECO:0000259" key="13">
    <source>
        <dbReference type="PROSITE" id="PS50112"/>
    </source>
</evidence>
<evidence type="ECO:0000256" key="2">
    <source>
        <dbReference type="ARBA" id="ARBA00012438"/>
    </source>
</evidence>
<reference evidence="14 15" key="1">
    <citation type="submission" date="2018-04" db="EMBL/GenBank/DDBJ databases">
        <title>Massilia violaceinigra sp. nov., a novel purple-pigmented bacterium isolated from Tianshan glacier, Xinjiang, China.</title>
        <authorList>
            <person name="Wang H."/>
        </authorList>
    </citation>
    <scope>NUCLEOTIDE SEQUENCE [LARGE SCALE GENOMIC DNA]</scope>
    <source>
        <strain evidence="14 15">B448-2</strain>
    </source>
</reference>
<dbReference type="Gene3D" id="3.30.450.20">
    <property type="entry name" value="PAS domain"/>
    <property type="match status" value="1"/>
</dbReference>
<keyword evidence="6" id="KW-0418">Kinase</keyword>
<evidence type="ECO:0000256" key="11">
    <source>
        <dbReference type="SAM" id="Coils"/>
    </source>
</evidence>
<dbReference type="InterPro" id="IPR029016">
    <property type="entry name" value="GAF-like_dom_sf"/>
</dbReference>
<proteinExistence type="predicted"/>
<evidence type="ECO:0000256" key="5">
    <source>
        <dbReference type="ARBA" id="ARBA00022729"/>
    </source>
</evidence>
<dbReference type="Pfam" id="PF00512">
    <property type="entry name" value="HisKA"/>
    <property type="match status" value="1"/>
</dbReference>